<evidence type="ECO:0000256" key="4">
    <source>
        <dbReference type="PROSITE-ProRule" id="PRU00510"/>
    </source>
</evidence>
<keyword evidence="3" id="KW-0862">Zinc</keyword>
<feature type="coiled-coil region" evidence="5">
    <location>
        <begin position="55"/>
        <end position="89"/>
    </location>
</feature>
<dbReference type="InterPro" id="IPR037187">
    <property type="entry name" value="DnaK_N"/>
</dbReference>
<dbReference type="PROSITE" id="PS01102">
    <property type="entry name" value="ZF_DKSA_1"/>
    <property type="match status" value="1"/>
</dbReference>
<keyword evidence="1" id="KW-0479">Metal-binding</keyword>
<sequence length="175" mass="19919">MVWELLWRGNRLATDDSLRRPSWTSQRSNLEEPMLVEDTRSGAVAARRGDRDRAQAEIDQIRTHLQQRYEELEHEYEQAVADTQSLSRAHLADTAGDDDADIGTKTSQREREMSVVRSIAERRSQVENALRRLAEGVYGWCERCSGAIPVERLTVFPWATSCVSCKQVSERRAGG</sequence>
<evidence type="ECO:0000313" key="8">
    <source>
        <dbReference type="Proteomes" id="UP001499978"/>
    </source>
</evidence>
<proteinExistence type="predicted"/>
<evidence type="ECO:0000256" key="2">
    <source>
        <dbReference type="ARBA" id="ARBA00022771"/>
    </source>
</evidence>
<accession>A0ABN3NNA7</accession>
<keyword evidence="5" id="KW-0175">Coiled coil</keyword>
<evidence type="ECO:0000256" key="1">
    <source>
        <dbReference type="ARBA" id="ARBA00022723"/>
    </source>
</evidence>
<dbReference type="PROSITE" id="PS51128">
    <property type="entry name" value="ZF_DKSA_2"/>
    <property type="match status" value="1"/>
</dbReference>
<reference evidence="7 8" key="1">
    <citation type="journal article" date="2019" name="Int. J. Syst. Evol. Microbiol.">
        <title>The Global Catalogue of Microorganisms (GCM) 10K type strain sequencing project: providing services to taxonomists for standard genome sequencing and annotation.</title>
        <authorList>
            <consortium name="The Broad Institute Genomics Platform"/>
            <consortium name="The Broad Institute Genome Sequencing Center for Infectious Disease"/>
            <person name="Wu L."/>
            <person name="Ma J."/>
        </authorList>
    </citation>
    <scope>NUCLEOTIDE SEQUENCE [LARGE SCALE GENOMIC DNA]</scope>
    <source>
        <strain evidence="7 8">JCM 3367</strain>
    </source>
</reference>
<organism evidence="7 8">
    <name type="scientific">Pilimelia columellifera subsp. columellifera</name>
    <dbReference type="NCBI Taxonomy" id="706583"/>
    <lineage>
        <taxon>Bacteria</taxon>
        <taxon>Bacillati</taxon>
        <taxon>Actinomycetota</taxon>
        <taxon>Actinomycetes</taxon>
        <taxon>Micromonosporales</taxon>
        <taxon>Micromonosporaceae</taxon>
        <taxon>Pilimelia</taxon>
    </lineage>
</organism>
<evidence type="ECO:0000256" key="3">
    <source>
        <dbReference type="ARBA" id="ARBA00022833"/>
    </source>
</evidence>
<dbReference type="Pfam" id="PF01258">
    <property type="entry name" value="zf-dskA_traR"/>
    <property type="match status" value="1"/>
</dbReference>
<keyword evidence="8" id="KW-1185">Reference proteome</keyword>
<feature type="domain" description="Zinc finger DksA/TraR C4-type" evidence="6">
    <location>
        <begin position="137"/>
        <end position="171"/>
    </location>
</feature>
<dbReference type="Proteomes" id="UP001499978">
    <property type="component" value="Unassembled WGS sequence"/>
</dbReference>
<evidence type="ECO:0000313" key="7">
    <source>
        <dbReference type="EMBL" id="GAA2525810.1"/>
    </source>
</evidence>
<dbReference type="PANTHER" id="PTHR33823:SF2">
    <property type="entry name" value="RNA POLYMERASE-BINDING TRANSCRIPTION FACTOR DKSA"/>
    <property type="match status" value="1"/>
</dbReference>
<dbReference type="Gene3D" id="1.20.120.910">
    <property type="entry name" value="DksA, coiled-coil domain"/>
    <property type="match status" value="1"/>
</dbReference>
<keyword evidence="2" id="KW-0863">Zinc-finger</keyword>
<evidence type="ECO:0000256" key="5">
    <source>
        <dbReference type="SAM" id="Coils"/>
    </source>
</evidence>
<comment type="caution">
    <text evidence="7">The sequence shown here is derived from an EMBL/GenBank/DDBJ whole genome shotgun (WGS) entry which is preliminary data.</text>
</comment>
<feature type="zinc finger region" description="dksA C4-type" evidence="4">
    <location>
        <begin position="141"/>
        <end position="165"/>
    </location>
</feature>
<dbReference type="SUPFAM" id="SSF57716">
    <property type="entry name" value="Glucocorticoid receptor-like (DNA-binding domain)"/>
    <property type="match status" value="1"/>
</dbReference>
<name>A0ABN3NNA7_9ACTN</name>
<protein>
    <recommendedName>
        <fullName evidence="6">Zinc finger DksA/TraR C4-type domain-containing protein</fullName>
    </recommendedName>
</protein>
<dbReference type="InterPro" id="IPR000962">
    <property type="entry name" value="Znf_DskA_TraR"/>
</dbReference>
<dbReference type="SUPFAM" id="SSF109635">
    <property type="entry name" value="DnaK suppressor protein DksA, alpha-hairpin domain"/>
    <property type="match status" value="1"/>
</dbReference>
<evidence type="ECO:0000259" key="6">
    <source>
        <dbReference type="Pfam" id="PF01258"/>
    </source>
</evidence>
<dbReference type="PANTHER" id="PTHR33823">
    <property type="entry name" value="RNA POLYMERASE-BINDING TRANSCRIPTION FACTOR DKSA-RELATED"/>
    <property type="match status" value="1"/>
</dbReference>
<dbReference type="EMBL" id="BAAARY010000011">
    <property type="protein sequence ID" value="GAA2525810.1"/>
    <property type="molecule type" value="Genomic_DNA"/>
</dbReference>
<dbReference type="InterPro" id="IPR020458">
    <property type="entry name" value="Znf_DskA_TraR_CS"/>
</dbReference>
<gene>
    <name evidence="7" type="ORF">GCM10010201_25640</name>
</gene>